<dbReference type="RefSeq" id="WP_011177188.1">
    <property type="nucleotide sequence ID" value="NC_005877.1"/>
</dbReference>
<accession>Q6L230</accession>
<dbReference type="Pfam" id="PF04919">
    <property type="entry name" value="DUF655"/>
    <property type="match status" value="1"/>
</dbReference>
<dbReference type="InParanoid" id="Q6L230"/>
<dbReference type="Gene3D" id="1.10.150.280">
    <property type="entry name" value="AF1531-like domain"/>
    <property type="match status" value="1"/>
</dbReference>
<dbReference type="Proteomes" id="UP000000438">
    <property type="component" value="Chromosome"/>
</dbReference>
<reference evidence="1 3" key="1">
    <citation type="journal article" date="2004" name="Proc. Natl. Acad. Sci. U.S.A.">
        <title>Genome sequence of Picrophilus torridus and its implications for life around pH 0.</title>
        <authorList>
            <person name="Futterer O."/>
            <person name="Angelov A."/>
            <person name="Liesegang H."/>
            <person name="Gottschalk G."/>
            <person name="Schleper C."/>
            <person name="Schepers B."/>
            <person name="Dock C."/>
            <person name="Antranikian G."/>
            <person name="Liebl W."/>
        </authorList>
    </citation>
    <scope>NUCLEOTIDE SEQUENCE [LARGE SCALE GENOMIC DNA]</scope>
    <source>
        <strain evidence="3">ATCC 700027 / DSM 9790 / JCM 10055 / NBRC 100828</strain>
        <strain evidence="1">DSM 9790</strain>
    </source>
</reference>
<dbReference type="SUPFAM" id="SSF160975">
    <property type="entry name" value="AF1531-like"/>
    <property type="match status" value="1"/>
</dbReference>
<gene>
    <name evidence="1" type="ordered locus">PTO0387</name>
    <name evidence="2" type="ORF">SAMN02745355_0620</name>
</gene>
<dbReference type="OrthoDB" id="7902at2157"/>
<dbReference type="eggNOG" id="arCOG04130">
    <property type="taxonomic scope" value="Archaea"/>
</dbReference>
<dbReference type="HOGENOM" id="CLU_076814_1_0_2"/>
<name>Q6L230_PICTO</name>
<reference evidence="1" key="2">
    <citation type="submission" date="2004-02" db="EMBL/GenBank/DDBJ databases">
        <authorList>
            <person name="Fuetterer O."/>
            <person name="Angelov A."/>
            <person name="Liesegang H."/>
            <person name="Gottschalk G."/>
            <person name="Schleper C."/>
            <person name="Schepers B."/>
            <person name="Dock C."/>
            <person name="Antranikian G."/>
            <person name="Liebl W."/>
        </authorList>
    </citation>
    <scope>NUCLEOTIDE SEQUENCE</scope>
    <source>
        <strain evidence="1">DSM 9790</strain>
    </source>
</reference>
<dbReference type="EMBL" id="FWYE01000001">
    <property type="protein sequence ID" value="SMD30726.1"/>
    <property type="molecule type" value="Genomic_DNA"/>
</dbReference>
<dbReference type="EMBL" id="AE017261">
    <property type="protein sequence ID" value="AAT42972.1"/>
    <property type="molecule type" value="Genomic_DNA"/>
</dbReference>
<dbReference type="Gene3D" id="2.40.50.140">
    <property type="entry name" value="Nucleic acid-binding proteins"/>
    <property type="match status" value="1"/>
</dbReference>
<evidence type="ECO:0000313" key="2">
    <source>
        <dbReference type="EMBL" id="SMD30726.1"/>
    </source>
</evidence>
<dbReference type="PANTHER" id="PTHR40734">
    <property type="entry name" value="TRNA-SPECIFIC ADENOSINE DEAMINASE-RELATED"/>
    <property type="match status" value="1"/>
</dbReference>
<protein>
    <submittedName>
        <fullName evidence="2">Putative nucleotide binding protein</fullName>
    </submittedName>
</protein>
<dbReference type="PATRIC" id="fig|263820.9.peg.411"/>
<dbReference type="Proteomes" id="UP000192315">
    <property type="component" value="Unassembled WGS sequence"/>
</dbReference>
<organism evidence="1 3">
    <name type="scientific">Picrophilus torridus (strain ATCC 700027 / DSM 9790 / JCM 10055 / NBRC 100828 / KAW 2/3)</name>
    <dbReference type="NCBI Taxonomy" id="1122961"/>
    <lineage>
        <taxon>Archaea</taxon>
        <taxon>Methanobacteriati</taxon>
        <taxon>Thermoplasmatota</taxon>
        <taxon>Thermoplasmata</taxon>
        <taxon>Thermoplasmatales</taxon>
        <taxon>Picrophilaceae</taxon>
        <taxon>Picrophilus</taxon>
    </lineage>
</organism>
<dbReference type="GeneID" id="2844828"/>
<accession>A0A8G2FWD2</accession>
<reference evidence="2 4" key="3">
    <citation type="submission" date="2017-04" db="EMBL/GenBank/DDBJ databases">
        <authorList>
            <person name="Varghese N."/>
            <person name="Submissions S."/>
        </authorList>
    </citation>
    <scope>NUCLEOTIDE SEQUENCE [LARGE SCALE GENOMIC DNA]</scope>
    <source>
        <strain evidence="2 4">DSM 9789</strain>
    </source>
</reference>
<sequence length="183" mass="21573">MEEYAYVLDYLPQGRPDERNFRSQQPLILAIGEDEFKLLEIIANPNAVITIGDRIYIGKDQQKRDKIISIKRRITYKELTSAAVSELPYIIEDIIDKNPKKFIDFFNKSEPINSRLHTLELLPGLGNKSMWSILEERKKKPFESFEDISERVKSVHNPKKMIVNRILDELQNRYEKYKLFVAK</sequence>
<evidence type="ECO:0000313" key="3">
    <source>
        <dbReference type="Proteomes" id="UP000000438"/>
    </source>
</evidence>
<dbReference type="PaxDb" id="263820-PTO0387"/>
<dbReference type="KEGG" id="pto:PTO0387"/>
<dbReference type="PANTHER" id="PTHR40734:SF1">
    <property type="entry name" value="DNA-BINDING PROTEIN"/>
    <property type="match status" value="1"/>
</dbReference>
<dbReference type="InterPro" id="IPR007003">
    <property type="entry name" value="DUF655"/>
</dbReference>
<proteinExistence type="predicted"/>
<dbReference type="InterPro" id="IPR012340">
    <property type="entry name" value="NA-bd_OB-fold"/>
</dbReference>
<dbReference type="STRING" id="263820.PTO0387"/>
<keyword evidence="4" id="KW-1185">Reference proteome</keyword>
<evidence type="ECO:0000313" key="4">
    <source>
        <dbReference type="Proteomes" id="UP000192315"/>
    </source>
</evidence>
<dbReference type="AlphaFoldDB" id="Q6L230"/>
<evidence type="ECO:0000313" key="1">
    <source>
        <dbReference type="EMBL" id="AAT42972.1"/>
    </source>
</evidence>